<dbReference type="VEuPathDB" id="TriTrypDB:TvY486_0500130"/>
<feature type="region of interest" description="Disordered" evidence="1">
    <location>
        <begin position="566"/>
        <end position="599"/>
    </location>
</feature>
<protein>
    <submittedName>
        <fullName evidence="2">Uncharacterized protein</fullName>
    </submittedName>
</protein>
<dbReference type="OMA" id="PYYRFRV"/>
<organism evidence="2">
    <name type="scientific">Trypanosoma vivax (strain Y486)</name>
    <dbReference type="NCBI Taxonomy" id="1055687"/>
    <lineage>
        <taxon>Eukaryota</taxon>
        <taxon>Discoba</taxon>
        <taxon>Euglenozoa</taxon>
        <taxon>Kinetoplastea</taxon>
        <taxon>Metakinetoplastina</taxon>
        <taxon>Trypanosomatida</taxon>
        <taxon>Trypanosomatidae</taxon>
        <taxon>Trypanosoma</taxon>
        <taxon>Duttonella</taxon>
    </lineage>
</organism>
<reference evidence="2" key="1">
    <citation type="journal article" date="2012" name="Proc. Natl. Acad. Sci. U.S.A.">
        <title>Antigenic diversity is generated by distinct evolutionary mechanisms in African trypanosome species.</title>
        <authorList>
            <person name="Jackson A.P."/>
            <person name="Berry A."/>
            <person name="Aslett M."/>
            <person name="Allison H.C."/>
            <person name="Burton P."/>
            <person name="Vavrova-Anderson J."/>
            <person name="Brown R."/>
            <person name="Browne H."/>
            <person name="Corton N."/>
            <person name="Hauser H."/>
            <person name="Gamble J."/>
            <person name="Gilderthorp R."/>
            <person name="Marcello L."/>
            <person name="McQuillan J."/>
            <person name="Otto T.D."/>
            <person name="Quail M.A."/>
            <person name="Sanders M.J."/>
            <person name="van Tonder A."/>
            <person name="Ginger M.L."/>
            <person name="Field M.C."/>
            <person name="Barry J.D."/>
            <person name="Hertz-Fowler C."/>
            <person name="Berriman M."/>
        </authorList>
    </citation>
    <scope>NUCLEOTIDE SEQUENCE</scope>
    <source>
        <strain evidence="2">Y486</strain>
    </source>
</reference>
<dbReference type="EMBL" id="HE573021">
    <property type="protein sequence ID" value="CCC47804.1"/>
    <property type="molecule type" value="Genomic_DNA"/>
</dbReference>
<gene>
    <name evidence="2" type="ORF">TVY486_0500130</name>
</gene>
<evidence type="ECO:0000256" key="1">
    <source>
        <dbReference type="SAM" id="MobiDB-lite"/>
    </source>
</evidence>
<sequence length="599" mass="64989">MKSFFSRVVSRWKTKRLPRADLDCSDLIQACPGAPSVALLRQIVRQRRFGAAMQEERSEKGEGDPVSAKALQEEMSIRSSVFDLQYRCGAGGRCVQHGSCSGASAGGEALGGGPKIAATKGTGGCRFPRCFVMRPITKGAEVLSARLAYEVDNAPTPQLRAIVELARAESLPAAVAAIQEHVDTIIRLAAGGRPLHSAFQQDQVNGGVEGCELSPGAVKYGSESEANGVHPLIENSELREEVISLYLWRAALLVNMREDERAVCSLLNLATILCSQGRFCSNASDKGHGSQSVHQLYQGRLRLYTSAAAWAALNDMEVVYYRSVLKQYEPFPLAETFAHNRSLLLKRVLAACTSTGGGSNCNDEAAAYIVECVTHVVFAKEITAAVSRAQSAQQYGDFTEDPMKSLCIPLALRYYRFHVHEAFWEHFFNLLCMPPIPSPTTGEEKANDMAERLGLTPSHVLDAIGRSLLLHHLLMLHEARSQEIASGTVAETVRRLHTKTKACETTSSSGDDARGVSSVSDPDGNPQIVVHPSQYKPILTERERLIAVTRLRELLAVARGYESSLTPVEREETNTHDNKGSNSAQAAASDVKSVGSAPL</sequence>
<evidence type="ECO:0000313" key="2">
    <source>
        <dbReference type="EMBL" id="CCC47804.1"/>
    </source>
</evidence>
<accession>G0TV39</accession>
<proteinExistence type="predicted"/>
<feature type="compositionally biased region" description="Basic and acidic residues" evidence="1">
    <location>
        <begin position="568"/>
        <end position="579"/>
    </location>
</feature>
<feature type="region of interest" description="Disordered" evidence="1">
    <location>
        <begin position="500"/>
        <end position="530"/>
    </location>
</feature>
<name>G0TV39_TRYVY</name>
<dbReference type="AlphaFoldDB" id="G0TV39"/>